<dbReference type="AlphaFoldDB" id="A0A1H9K989"/>
<organism evidence="2 3">
    <name type="scientific">Lentzea flaviverrucosa</name>
    <dbReference type="NCBI Taxonomy" id="200379"/>
    <lineage>
        <taxon>Bacteria</taxon>
        <taxon>Bacillati</taxon>
        <taxon>Actinomycetota</taxon>
        <taxon>Actinomycetes</taxon>
        <taxon>Pseudonocardiales</taxon>
        <taxon>Pseudonocardiaceae</taxon>
        <taxon>Lentzea</taxon>
    </lineage>
</organism>
<dbReference type="InterPro" id="IPR029068">
    <property type="entry name" value="Glyas_Bleomycin-R_OHBP_Dase"/>
</dbReference>
<name>A0A1H9K989_9PSEU</name>
<evidence type="ECO:0000259" key="1">
    <source>
        <dbReference type="PROSITE" id="PS51819"/>
    </source>
</evidence>
<accession>A0A1H9K989</accession>
<dbReference type="OrthoDB" id="9806868at2"/>
<dbReference type="Gene3D" id="3.30.720.120">
    <property type="match status" value="1"/>
</dbReference>
<dbReference type="PANTHER" id="PTHR34109:SF1">
    <property type="entry name" value="VOC DOMAIN-CONTAINING PROTEIN"/>
    <property type="match status" value="1"/>
</dbReference>
<gene>
    <name evidence="2" type="ORF">SAMN05216195_103519</name>
</gene>
<evidence type="ECO:0000313" key="3">
    <source>
        <dbReference type="Proteomes" id="UP000199028"/>
    </source>
</evidence>
<protein>
    <submittedName>
        <fullName evidence="2">Uncharacterized conserved protein PhnB, glyoxalase superfamily</fullName>
    </submittedName>
</protein>
<dbReference type="Pfam" id="PF00903">
    <property type="entry name" value="Glyoxalase"/>
    <property type="match status" value="1"/>
</dbReference>
<dbReference type="PANTHER" id="PTHR34109">
    <property type="entry name" value="BNAUNNG04460D PROTEIN-RELATED"/>
    <property type="match status" value="1"/>
</dbReference>
<dbReference type="Gene3D" id="3.30.720.110">
    <property type="match status" value="1"/>
</dbReference>
<dbReference type="SUPFAM" id="SSF54593">
    <property type="entry name" value="Glyoxalase/Bleomycin resistance protein/Dihydroxybiphenyl dioxygenase"/>
    <property type="match status" value="1"/>
</dbReference>
<dbReference type="EMBL" id="FOFT01000003">
    <property type="protein sequence ID" value="SEQ95701.1"/>
    <property type="molecule type" value="Genomic_DNA"/>
</dbReference>
<dbReference type="InterPro" id="IPR037523">
    <property type="entry name" value="VOC_core"/>
</dbReference>
<keyword evidence="3" id="KW-1185">Reference proteome</keyword>
<reference evidence="3" key="1">
    <citation type="submission" date="2016-10" db="EMBL/GenBank/DDBJ databases">
        <authorList>
            <person name="Varghese N."/>
            <person name="Submissions S."/>
        </authorList>
    </citation>
    <scope>NUCLEOTIDE SEQUENCE [LARGE SCALE GENOMIC DNA]</scope>
    <source>
        <strain evidence="3">CGMCC 4.578</strain>
    </source>
</reference>
<dbReference type="PROSITE" id="PS51819">
    <property type="entry name" value="VOC"/>
    <property type="match status" value="1"/>
</dbReference>
<evidence type="ECO:0000313" key="2">
    <source>
        <dbReference type="EMBL" id="SEQ95701.1"/>
    </source>
</evidence>
<dbReference type="Proteomes" id="UP000199028">
    <property type="component" value="Unassembled WGS sequence"/>
</dbReference>
<feature type="domain" description="VOC" evidence="1">
    <location>
        <begin position="6"/>
        <end position="129"/>
    </location>
</feature>
<proteinExistence type="predicted"/>
<sequence length="132" mass="14071">MSTPPPTCWPTLSYQDAPAAIRFLVEAFGFSEHLVVPGEADGEVVHCEMVWPEGGGVMLGSVVRSVGEVEATRAGAGSVYVVTDRPDEVHGLALARGATEIRGLRDEDYGSRGFTVADPEGNRWSFGTYRGA</sequence>
<dbReference type="RefSeq" id="WP_090065051.1">
    <property type="nucleotide sequence ID" value="NZ_FOFT01000003.1"/>
</dbReference>
<dbReference type="InterPro" id="IPR004360">
    <property type="entry name" value="Glyas_Fos-R_dOase_dom"/>
</dbReference>